<evidence type="ECO:0000256" key="3">
    <source>
        <dbReference type="ARBA" id="ARBA00022452"/>
    </source>
</evidence>
<evidence type="ECO:0000313" key="9">
    <source>
        <dbReference type="EMBL" id="SHF59404.1"/>
    </source>
</evidence>
<reference evidence="9 10" key="1">
    <citation type="submission" date="2016-11" db="EMBL/GenBank/DDBJ databases">
        <authorList>
            <person name="Jaros S."/>
            <person name="Januszkiewicz K."/>
            <person name="Wedrychowicz H."/>
        </authorList>
    </citation>
    <scope>NUCLEOTIDE SEQUENCE [LARGE SCALE GENOMIC DNA]</scope>
    <source>
        <strain evidence="9 10">DSM 21986</strain>
    </source>
</reference>
<evidence type="ECO:0000256" key="8">
    <source>
        <dbReference type="SAM" id="SignalP"/>
    </source>
</evidence>
<evidence type="ECO:0000256" key="1">
    <source>
        <dbReference type="ARBA" id="ARBA00004571"/>
    </source>
</evidence>
<comment type="similarity">
    <text evidence="2">Belongs to the OmpP1/FadL family.</text>
</comment>
<evidence type="ECO:0000256" key="7">
    <source>
        <dbReference type="ARBA" id="ARBA00023237"/>
    </source>
</evidence>
<feature type="signal peptide" evidence="8">
    <location>
        <begin position="1"/>
        <end position="18"/>
    </location>
</feature>
<evidence type="ECO:0000256" key="4">
    <source>
        <dbReference type="ARBA" id="ARBA00022692"/>
    </source>
</evidence>
<dbReference type="GO" id="GO:0009279">
    <property type="term" value="C:cell outer membrane"/>
    <property type="evidence" value="ECO:0007669"/>
    <property type="project" value="UniProtKB-SubCell"/>
</dbReference>
<dbReference type="PANTHER" id="PTHR35093:SF8">
    <property type="entry name" value="OUTER MEMBRANE PROTEIN NMB0088-RELATED"/>
    <property type="match status" value="1"/>
</dbReference>
<dbReference type="PANTHER" id="PTHR35093">
    <property type="entry name" value="OUTER MEMBRANE PROTEIN NMB0088-RELATED"/>
    <property type="match status" value="1"/>
</dbReference>
<keyword evidence="4" id="KW-0812">Transmembrane</keyword>
<feature type="chain" id="PRO_5009909418" evidence="8">
    <location>
        <begin position="19"/>
        <end position="422"/>
    </location>
</feature>
<dbReference type="InterPro" id="IPR005017">
    <property type="entry name" value="OMPP1/FadL/TodX"/>
</dbReference>
<keyword evidence="3" id="KW-1134">Transmembrane beta strand</keyword>
<dbReference type="Pfam" id="PF03349">
    <property type="entry name" value="Toluene_X"/>
    <property type="match status" value="1"/>
</dbReference>
<dbReference type="Gene3D" id="2.40.160.60">
    <property type="entry name" value="Outer membrane protein transport protein (OMPP1/FadL/TodX)"/>
    <property type="match status" value="1"/>
</dbReference>
<keyword evidence="5 8" id="KW-0732">Signal</keyword>
<protein>
    <submittedName>
        <fullName evidence="9">Long-chain fatty acid transport protein</fullName>
    </submittedName>
</protein>
<keyword evidence="7" id="KW-0998">Cell outer membrane</keyword>
<dbReference type="EMBL" id="FQUS01000010">
    <property type="protein sequence ID" value="SHF59404.1"/>
    <property type="molecule type" value="Genomic_DNA"/>
</dbReference>
<dbReference type="OrthoDB" id="9922at2"/>
<gene>
    <name evidence="9" type="ORF">SAMN05443144_110122</name>
</gene>
<evidence type="ECO:0000256" key="2">
    <source>
        <dbReference type="ARBA" id="ARBA00008163"/>
    </source>
</evidence>
<evidence type="ECO:0000256" key="5">
    <source>
        <dbReference type="ARBA" id="ARBA00022729"/>
    </source>
</evidence>
<dbReference type="Proteomes" id="UP000184041">
    <property type="component" value="Unassembled WGS sequence"/>
</dbReference>
<dbReference type="STRING" id="1194090.SAMN05443144_110122"/>
<dbReference type="RefSeq" id="WP_073063829.1">
    <property type="nucleotide sequence ID" value="NZ_FQUS01000010.1"/>
</dbReference>
<dbReference type="SUPFAM" id="SSF56935">
    <property type="entry name" value="Porins"/>
    <property type="match status" value="1"/>
</dbReference>
<keyword evidence="6" id="KW-0472">Membrane</keyword>
<comment type="subcellular location">
    <subcellularLocation>
        <location evidence="1">Cell outer membrane</location>
        <topology evidence="1">Multi-pass membrane protein</topology>
    </subcellularLocation>
</comment>
<name>A0A1M5CXI7_9BACT</name>
<accession>A0A1M5CXI7</accession>
<evidence type="ECO:0000313" key="10">
    <source>
        <dbReference type="Proteomes" id="UP000184041"/>
    </source>
</evidence>
<sequence length="422" mass="45999">MRKLIATIGLVFVCSASAYSSGFSIYEASVRANGMLGAFSAYADHISTIYYNPAGLSGLDGIRVSAGGTIIAPRTTFRGPFASSSAYPGSDKRYEMDEQNFFVPNFYASYEIEDGLTAGIGVYAPFGLGTRWDANWVGRTEAIETSIETIFVQPTIGYQLPDFGIGDVKIGAGLVIAAYGNVKLSRAVEDFAVEDDIFSLDGELDKPGIGYNVGLLYEPTDMVRLGFTYRSKVETEFSGDADFGDLPTALFPSGAGGGTTLELPANWVAAVNVQATENLSLEADYVWWGWSSYDELVIEFDETIPAFGSDRLANERGYDNSWQIRVGGEYTDAWTQGLSLRAGIAFDRSPLPTEHMDPTLPDADRWLFSGGVSYELTDYLAVDASYIFIRSEERINRESVNGFHGVYNTHANLPSLGVTMKF</sequence>
<evidence type="ECO:0000256" key="6">
    <source>
        <dbReference type="ARBA" id="ARBA00023136"/>
    </source>
</evidence>
<proteinExistence type="inferred from homology"/>
<organism evidence="9 10">
    <name type="scientific">Fodinibius roseus</name>
    <dbReference type="NCBI Taxonomy" id="1194090"/>
    <lineage>
        <taxon>Bacteria</taxon>
        <taxon>Pseudomonadati</taxon>
        <taxon>Balneolota</taxon>
        <taxon>Balneolia</taxon>
        <taxon>Balneolales</taxon>
        <taxon>Balneolaceae</taxon>
        <taxon>Fodinibius</taxon>
    </lineage>
</organism>
<dbReference type="AlphaFoldDB" id="A0A1M5CXI7"/>
<keyword evidence="10" id="KW-1185">Reference proteome</keyword>
<dbReference type="GO" id="GO:0015483">
    <property type="term" value="F:long-chain fatty acid transporting porin activity"/>
    <property type="evidence" value="ECO:0007669"/>
    <property type="project" value="TreeGrafter"/>
</dbReference>